<dbReference type="InterPro" id="IPR029068">
    <property type="entry name" value="Glyas_Bleomycin-R_OHBP_Dase"/>
</dbReference>
<dbReference type="Gene3D" id="3.10.180.10">
    <property type="entry name" value="2,3-Dihydroxybiphenyl 1,2-Dioxygenase, domain 1"/>
    <property type="match status" value="1"/>
</dbReference>
<accession>A0ABW1LBD6</accession>
<dbReference type="PANTHER" id="PTHR40265">
    <property type="entry name" value="BLL2707 PROTEIN"/>
    <property type="match status" value="1"/>
</dbReference>
<reference evidence="3" key="1">
    <citation type="journal article" date="2019" name="Int. J. Syst. Evol. Microbiol.">
        <title>The Global Catalogue of Microorganisms (GCM) 10K type strain sequencing project: providing services to taxonomists for standard genome sequencing and annotation.</title>
        <authorList>
            <consortium name="The Broad Institute Genomics Platform"/>
            <consortium name="The Broad Institute Genome Sequencing Center for Infectious Disease"/>
            <person name="Wu L."/>
            <person name="Ma J."/>
        </authorList>
    </citation>
    <scope>NUCLEOTIDE SEQUENCE [LARGE SCALE GENOMIC DNA]</scope>
    <source>
        <strain evidence="3">CCUG 54527</strain>
    </source>
</reference>
<protein>
    <submittedName>
        <fullName evidence="2">VOC family protein</fullName>
    </submittedName>
</protein>
<proteinExistence type="predicted"/>
<gene>
    <name evidence="2" type="ORF">ACFPYN_18015</name>
</gene>
<comment type="caution">
    <text evidence="2">The sequence shown here is derived from an EMBL/GenBank/DDBJ whole genome shotgun (WGS) entry which is preliminary data.</text>
</comment>
<dbReference type="EMBL" id="JBHSRI010000038">
    <property type="protein sequence ID" value="MFC6041305.1"/>
    <property type="molecule type" value="Genomic_DNA"/>
</dbReference>
<evidence type="ECO:0000313" key="2">
    <source>
        <dbReference type="EMBL" id="MFC6041305.1"/>
    </source>
</evidence>
<dbReference type="PANTHER" id="PTHR40265:SF1">
    <property type="entry name" value="GLYOXALASE-LIKE DOMAIN-CONTAINING PROTEIN"/>
    <property type="match status" value="1"/>
</dbReference>
<dbReference type="InterPro" id="IPR025870">
    <property type="entry name" value="Glyoxalase-like_dom"/>
</dbReference>
<dbReference type="RefSeq" id="WP_377736124.1">
    <property type="nucleotide sequence ID" value="NZ_JBHSRI010000038.1"/>
</dbReference>
<dbReference type="Pfam" id="PF13468">
    <property type="entry name" value="Glyoxalase_3"/>
    <property type="match status" value="1"/>
</dbReference>
<evidence type="ECO:0000259" key="1">
    <source>
        <dbReference type="Pfam" id="PF13468"/>
    </source>
</evidence>
<dbReference type="Proteomes" id="UP001596170">
    <property type="component" value="Unassembled WGS sequence"/>
</dbReference>
<organism evidence="2 3">
    <name type="scientific">Paenisporosarcina macmurdoensis</name>
    <dbReference type="NCBI Taxonomy" id="212659"/>
    <lineage>
        <taxon>Bacteria</taxon>
        <taxon>Bacillati</taxon>
        <taxon>Bacillota</taxon>
        <taxon>Bacilli</taxon>
        <taxon>Bacillales</taxon>
        <taxon>Caryophanaceae</taxon>
        <taxon>Paenisporosarcina</taxon>
    </lineage>
</organism>
<evidence type="ECO:0000313" key="3">
    <source>
        <dbReference type="Proteomes" id="UP001596170"/>
    </source>
</evidence>
<sequence>MVELDHVVYFSEKSPEMNVKEHQATSIGGKHKNWGTFNALTYTQSSYIEYLSVEHMDIAKRANHPLPNLLLHDLERGEGWGTICFRTDNILALNDRLTNEGWVTSGVLNAEREASSGFIRKWKMLFIQQDVSNKLPYPFFIEWEEPFEERMKSLREDGTISSENDQLIISICEFAVTNPQKSVEEWGHLLNLPPTENAIKLPNTELIFHKYPDDMERLVNVQITEISK</sequence>
<keyword evidence="3" id="KW-1185">Reference proteome</keyword>
<feature type="domain" description="Glyoxalase-like" evidence="1">
    <location>
        <begin position="4"/>
        <end position="189"/>
    </location>
</feature>
<name>A0ABW1LBD6_9BACL</name>